<feature type="compositionally biased region" description="Basic and acidic residues" evidence="1">
    <location>
        <begin position="70"/>
        <end position="97"/>
    </location>
</feature>
<accession>E7A016</accession>
<evidence type="ECO:0000313" key="2">
    <source>
        <dbReference type="EMBL" id="CBQ72846.1"/>
    </source>
</evidence>
<gene>
    <name evidence="2" type="ORF">sr17215</name>
</gene>
<dbReference type="EMBL" id="FQ311470">
    <property type="protein sequence ID" value="CBQ72846.1"/>
    <property type="molecule type" value="Genomic_DNA"/>
</dbReference>
<keyword evidence="3" id="KW-1185">Reference proteome</keyword>
<dbReference type="VEuPathDB" id="FungiDB:sr17215"/>
<feature type="region of interest" description="Disordered" evidence="1">
    <location>
        <begin position="70"/>
        <end position="119"/>
    </location>
</feature>
<protein>
    <submittedName>
        <fullName evidence="2">Uncharacterized protein</fullName>
    </submittedName>
</protein>
<sequence length="438" mass="47399">MAQTVEDAPPYYRLRKWGTDAREAVRDFGSDAKEALLEHPRLATGVMAAVLVPGGIYEVAALVDWIKSRQQESDTHQPLHRRELASDDTSTRRDTRVGKRAQNMPVSEESMAGSAEPGRYQGLKNLGSKLAGDAIVGGVNRSAALQKRGGAESVAELTAQESTAARTAQLEKARRRAEVLFWTKMTAIGTAIVAVLASPWEWKALAKYMDARDEKKEEARQAREAQPLARRANTHGAQAGAGLERRMVRAAGVVEAVPSGAAVLRALRQVALGVHRSGMLERADRASLHGVRPTRRRVHRRPWRATDSASPADLARIAGEVARMHPRAAARGGASLQKRAVAPAGEAVPTGMLVIRVVRQIGLGNYRSGLFGQFADEEEVVSTPPRRQRLWVHEGPPPSLASGSSASTADLTRIARQVALAHERAVVQRDSGADRRTA</sequence>
<dbReference type="AlphaFoldDB" id="E7A016"/>
<name>E7A016_SPORE</name>
<dbReference type="HOGENOM" id="CLU_625803_0_0_1"/>
<proteinExistence type="predicted"/>
<organism evidence="2 3">
    <name type="scientific">Sporisorium reilianum (strain SRZ2)</name>
    <name type="common">Maize head smut fungus</name>
    <dbReference type="NCBI Taxonomy" id="999809"/>
    <lineage>
        <taxon>Eukaryota</taxon>
        <taxon>Fungi</taxon>
        <taxon>Dikarya</taxon>
        <taxon>Basidiomycota</taxon>
        <taxon>Ustilaginomycotina</taxon>
        <taxon>Ustilaginomycetes</taxon>
        <taxon>Ustilaginales</taxon>
        <taxon>Ustilaginaceae</taxon>
        <taxon>Sporisorium</taxon>
    </lineage>
</organism>
<evidence type="ECO:0000256" key="1">
    <source>
        <dbReference type="SAM" id="MobiDB-lite"/>
    </source>
</evidence>
<reference evidence="2 3" key="1">
    <citation type="journal article" date="2010" name="Science">
        <title>Pathogenicity determinants in smut fungi revealed by genome comparison.</title>
        <authorList>
            <person name="Schirawski J."/>
            <person name="Mannhaupt G."/>
            <person name="Muench K."/>
            <person name="Brefort T."/>
            <person name="Schipper K."/>
            <person name="Doehlemann G."/>
            <person name="Di Stasio M."/>
            <person name="Roessel N."/>
            <person name="Mendoza-Mendoza A."/>
            <person name="Pester D."/>
            <person name="Mueller O."/>
            <person name="Winterberg B."/>
            <person name="Meyer E."/>
            <person name="Ghareeb H."/>
            <person name="Wollenberg T."/>
            <person name="Muensterkoetter M."/>
            <person name="Wong P."/>
            <person name="Walter M."/>
            <person name="Stukenbrock E."/>
            <person name="Gueldener U."/>
            <person name="Kahmann R."/>
        </authorList>
    </citation>
    <scope>NUCLEOTIDE SEQUENCE [LARGE SCALE GENOMIC DNA]</scope>
    <source>
        <strain evidence="3">SRZ2</strain>
    </source>
</reference>
<dbReference type="Proteomes" id="UP000008867">
    <property type="component" value="Chromosome 5"/>
</dbReference>
<evidence type="ECO:0000313" key="3">
    <source>
        <dbReference type="Proteomes" id="UP000008867"/>
    </source>
</evidence>